<evidence type="ECO:0000256" key="1">
    <source>
        <dbReference type="SAM" id="Phobius"/>
    </source>
</evidence>
<evidence type="ECO:0000313" key="3">
    <source>
        <dbReference type="Proteomes" id="UP001398420"/>
    </source>
</evidence>
<keyword evidence="1" id="KW-0472">Membrane</keyword>
<proteinExistence type="predicted"/>
<name>A0ABU9LMH0_9BACL</name>
<dbReference type="EMBL" id="JBCEWA010000008">
    <property type="protein sequence ID" value="MEL5989027.1"/>
    <property type="molecule type" value="Genomic_DNA"/>
</dbReference>
<sequence length="123" mass="13151">MNFKQLSLGKKIILITTVIALISLFLPWVELGILSASGFQQGGYLFLIAFIYPVYCVLKNTYINKVGGLVCGIVALIASIAYISSKSDEIFGTAINVAGSGAYLFLISTIGLIIGVVLDKRIS</sequence>
<evidence type="ECO:0000313" key="2">
    <source>
        <dbReference type="EMBL" id="MEL5989027.1"/>
    </source>
</evidence>
<organism evidence="2 3">
    <name type="scientific">Kurthia gibsonii</name>
    <dbReference type="NCBI Taxonomy" id="33946"/>
    <lineage>
        <taxon>Bacteria</taxon>
        <taxon>Bacillati</taxon>
        <taxon>Bacillota</taxon>
        <taxon>Bacilli</taxon>
        <taxon>Bacillales</taxon>
        <taxon>Caryophanaceae</taxon>
        <taxon>Kurthia</taxon>
    </lineage>
</organism>
<protein>
    <submittedName>
        <fullName evidence="2">Uncharacterized protein</fullName>
    </submittedName>
</protein>
<keyword evidence="3" id="KW-1185">Reference proteome</keyword>
<accession>A0ABU9LMH0</accession>
<keyword evidence="1" id="KW-0812">Transmembrane</keyword>
<feature type="transmembrane region" description="Helical" evidence="1">
    <location>
        <begin position="41"/>
        <end position="58"/>
    </location>
</feature>
<feature type="transmembrane region" description="Helical" evidence="1">
    <location>
        <begin position="90"/>
        <end position="118"/>
    </location>
</feature>
<reference evidence="2 3" key="1">
    <citation type="submission" date="2024-04" db="EMBL/GenBank/DDBJ databases">
        <authorList>
            <person name="Wu Y.S."/>
            <person name="Zhang L."/>
        </authorList>
    </citation>
    <scope>NUCLEOTIDE SEQUENCE [LARGE SCALE GENOMIC DNA]</scope>
    <source>
        <strain evidence="2 3">KG-01</strain>
    </source>
</reference>
<keyword evidence="1" id="KW-1133">Transmembrane helix</keyword>
<comment type="caution">
    <text evidence="2">The sequence shown here is derived from an EMBL/GenBank/DDBJ whole genome shotgun (WGS) entry which is preliminary data.</text>
</comment>
<gene>
    <name evidence="2" type="ORF">AAF454_11495</name>
</gene>
<dbReference type="RefSeq" id="WP_068456979.1">
    <property type="nucleotide sequence ID" value="NZ_JALKQX010000007.1"/>
</dbReference>
<feature type="transmembrane region" description="Helical" evidence="1">
    <location>
        <begin position="12"/>
        <end position="29"/>
    </location>
</feature>
<feature type="transmembrane region" description="Helical" evidence="1">
    <location>
        <begin position="65"/>
        <end position="84"/>
    </location>
</feature>
<dbReference type="Proteomes" id="UP001398420">
    <property type="component" value="Unassembled WGS sequence"/>
</dbReference>